<feature type="compositionally biased region" description="Polar residues" evidence="2">
    <location>
        <begin position="303"/>
        <end position="314"/>
    </location>
</feature>
<dbReference type="InterPro" id="IPR038752">
    <property type="entry name" value="IQCH"/>
</dbReference>
<dbReference type="InterPro" id="IPR001888">
    <property type="entry name" value="Transposase_1"/>
</dbReference>
<feature type="coiled-coil region" evidence="1">
    <location>
        <begin position="8"/>
        <end position="58"/>
    </location>
</feature>
<dbReference type="PANTHER" id="PTHR14465:SF0">
    <property type="entry name" value="IQ DOMAIN-CONTAINING PROTEIN H"/>
    <property type="match status" value="1"/>
</dbReference>
<organism evidence="4 5">
    <name type="scientific">Plakobranchus ocellatus</name>
    <dbReference type="NCBI Taxonomy" id="259542"/>
    <lineage>
        <taxon>Eukaryota</taxon>
        <taxon>Metazoa</taxon>
        <taxon>Spiralia</taxon>
        <taxon>Lophotrochozoa</taxon>
        <taxon>Mollusca</taxon>
        <taxon>Gastropoda</taxon>
        <taxon>Heterobranchia</taxon>
        <taxon>Euthyneura</taxon>
        <taxon>Panpulmonata</taxon>
        <taxon>Sacoglossa</taxon>
        <taxon>Placobranchoidea</taxon>
        <taxon>Plakobranchidae</taxon>
        <taxon>Plakobranchus</taxon>
    </lineage>
</organism>
<accession>A0AAV4C190</accession>
<protein>
    <submittedName>
        <fullName evidence="4">Iq domain-containing protein h</fullName>
    </submittedName>
</protein>
<keyword evidence="1" id="KW-0175">Coiled coil</keyword>
<dbReference type="Gene3D" id="3.30.420.10">
    <property type="entry name" value="Ribonuclease H-like superfamily/Ribonuclease H"/>
    <property type="match status" value="1"/>
</dbReference>
<dbReference type="PANTHER" id="PTHR14465">
    <property type="entry name" value="IQ DOMAIN-CONTAINING PROTEIN H"/>
    <property type="match status" value="1"/>
</dbReference>
<name>A0AAV4C190_9GAST</name>
<evidence type="ECO:0000313" key="4">
    <source>
        <dbReference type="EMBL" id="GFO24449.1"/>
    </source>
</evidence>
<reference evidence="4 5" key="1">
    <citation type="journal article" date="2021" name="Elife">
        <title>Chloroplast acquisition without the gene transfer in kleptoplastic sea slugs, Plakobranchus ocellatus.</title>
        <authorList>
            <person name="Maeda T."/>
            <person name="Takahashi S."/>
            <person name="Yoshida T."/>
            <person name="Shimamura S."/>
            <person name="Takaki Y."/>
            <person name="Nagai Y."/>
            <person name="Toyoda A."/>
            <person name="Suzuki Y."/>
            <person name="Arimoto A."/>
            <person name="Ishii H."/>
            <person name="Satoh N."/>
            <person name="Nishiyama T."/>
            <person name="Hasebe M."/>
            <person name="Maruyama T."/>
            <person name="Minagawa J."/>
            <person name="Obokata J."/>
            <person name="Shigenobu S."/>
        </authorList>
    </citation>
    <scope>NUCLEOTIDE SEQUENCE [LARGE SCALE GENOMIC DNA]</scope>
</reference>
<dbReference type="Pfam" id="PF24923">
    <property type="entry name" value="ATP-grasp_IQCH"/>
    <property type="match status" value="1"/>
</dbReference>
<dbReference type="Pfam" id="PF01359">
    <property type="entry name" value="Transposase_1"/>
    <property type="match status" value="1"/>
</dbReference>
<feature type="region of interest" description="Disordered" evidence="2">
    <location>
        <begin position="288"/>
        <end position="317"/>
    </location>
</feature>
<evidence type="ECO:0000256" key="2">
    <source>
        <dbReference type="SAM" id="MobiDB-lite"/>
    </source>
</evidence>
<evidence type="ECO:0000259" key="3">
    <source>
        <dbReference type="Pfam" id="PF24923"/>
    </source>
</evidence>
<proteinExistence type="predicted"/>
<dbReference type="InterPro" id="IPR036397">
    <property type="entry name" value="RNaseH_sf"/>
</dbReference>
<dbReference type="PROSITE" id="PS50096">
    <property type="entry name" value="IQ"/>
    <property type="match status" value="1"/>
</dbReference>
<evidence type="ECO:0000313" key="5">
    <source>
        <dbReference type="Proteomes" id="UP000735302"/>
    </source>
</evidence>
<feature type="region of interest" description="Disordered" evidence="2">
    <location>
        <begin position="83"/>
        <end position="104"/>
    </location>
</feature>
<dbReference type="EMBL" id="BLXT01005617">
    <property type="protein sequence ID" value="GFO24449.1"/>
    <property type="molecule type" value="Genomic_DNA"/>
</dbReference>
<dbReference type="GO" id="GO:0003676">
    <property type="term" value="F:nucleic acid binding"/>
    <property type="evidence" value="ECO:0007669"/>
    <property type="project" value="InterPro"/>
</dbReference>
<keyword evidence="5" id="KW-1185">Reference proteome</keyword>
<feature type="region of interest" description="Disordered" evidence="2">
    <location>
        <begin position="516"/>
        <end position="538"/>
    </location>
</feature>
<feature type="domain" description="IQCH-like ATP-grasp" evidence="3">
    <location>
        <begin position="974"/>
        <end position="1237"/>
    </location>
</feature>
<dbReference type="InterPro" id="IPR056855">
    <property type="entry name" value="ATP-grasp_IQCH"/>
</dbReference>
<comment type="caution">
    <text evidence="4">The sequence shown here is derived from an EMBL/GenBank/DDBJ whole genome shotgun (WGS) entry which is preliminary data.</text>
</comment>
<dbReference type="Proteomes" id="UP000735302">
    <property type="component" value="Unassembled WGS sequence"/>
</dbReference>
<sequence>MTEIEPRAEDVGQILVKVQDDLRQLREKMAAGGGTINVNDLDRALAKTEEGLQRHTEEVVYRLNNRVQMLPLDGVPKEEQVVSTESILDLQGGNDSKRPSYAQQRDMLNRQPLPPGVKLPARRMMQQMNSLSPGQKHQQQFTLRTIINPQNEFNRVSMKDGFGIQLPLINERKSQPKLQGKPMIGTTVEHLTVLPKANRVDASLAPPPIEEDDARRGILSLLERGLIPPAAQLTLDPSPVKQKLVQLHDPEDKGKPQAIYETNANWAVMKIDSNDNNKDPKAALTQIPFVPPRPAATPETRTVSAKTRNSSAGSRNKAIKTPASVKTFEMPLQPLPPPTTPASSDLKHAAHKFAVQHGKTRDNQPEFLTFKQHYCLTWGGIVTMIRHLERMLTSFAIPIAFIHGDRLADLSMEFELEKAPGVADLLSVIINREDVEAVINKPGRRFVGMNGNEIAATQIQSSWRRYRERSQYLEYRRLKWAAGVIAISWVMHIKMAKMRQQLKRTRLDHLAAFRRRAKVSDEPKSGRPKTSTNEENTTRVDELIRCDRRMKIREIALKLEIPKSTVHEIVHDTLGYWKVSARWVPKMLTEDHKLQRVEISQRLLQRCQQDNGDEDTMHIGVGPGGDFQANNNLFDNLITGDETWVHLNTPETKRDSMTWKDPSFPVTKKYKVQRSAAKVMATVFWDAKGVILLDILPQGQCINAARYCNTLVRLKEAICRKRPGLLRRGVVLQHDNATPHSANLTQQWLQRYGWEILPHPAHSPDLAPSDFHLFGPLKCHLGGMAFETEDDLISELRNWFDNLDVDFFRTFSASWDRIKNSRRTVIHVPSLGYSQSVRDTITDFGIRQNTQMARLCDIKDPNVDVIFISAVPLSDETLQYYSKLLGLNSAVANSNPEDQCDMSERYKIIVPEAIKSFPTHHMCLSTILKYSPRTLRRIRNLIKGCDAYLVTGVPHKDDLAVADALDVPVLSPEPEVAHLYSTKSGCKRIFASANVSTPPSEYDVYSLGQLHECLAQLVTENLGVQRWLFKLDDEFDGRGLAYCDVTKYLRCYKWALREEQRYAEKWSKKWAQEAAYIKIHAEIPDILYSYAQPLNTKLYPTWEKFLRAFLAQGGVIEACPPSENITTLTTDLLIEPSGLVNLLTCGDQIHAESPFSCWGISMPQSSIEPAALNTACKKIADACKARGIMGYIRVDFVTFINPKSMDQELWALDLCLHYSDHLAMFRLMEYVTHGVFQHETHMIEVTVSDENRPRRRRLAGQEEDDGPRNCRYGIMSTRLLHTNLAVVHYSVFFQMCRAHGIGYDIKDKTGSAFILVDSFNRERLGMLTVGDNLQGALATFARNLSVVHQEISAPNMQGVTNFKGAIMDIEGILGTTVQNAQDNQGSENKAGTDEK</sequence>
<evidence type="ECO:0000256" key="1">
    <source>
        <dbReference type="SAM" id="Coils"/>
    </source>
</evidence>
<gene>
    <name evidence="4" type="ORF">PoB_005095400</name>
</gene>